<dbReference type="Pfam" id="PF13193">
    <property type="entry name" value="AMP-binding_C"/>
    <property type="match status" value="1"/>
</dbReference>
<evidence type="ECO:0000256" key="2">
    <source>
        <dbReference type="ARBA" id="ARBA00022598"/>
    </source>
</evidence>
<protein>
    <submittedName>
        <fullName evidence="5">AMP-binding protein</fullName>
    </submittedName>
</protein>
<proteinExistence type="inferred from homology"/>
<comment type="caution">
    <text evidence="5">The sequence shown here is derived from an EMBL/GenBank/DDBJ whole genome shotgun (WGS) entry which is preliminary data.</text>
</comment>
<evidence type="ECO:0000256" key="1">
    <source>
        <dbReference type="ARBA" id="ARBA00006432"/>
    </source>
</evidence>
<dbReference type="Pfam" id="PF00501">
    <property type="entry name" value="AMP-binding"/>
    <property type="match status" value="1"/>
</dbReference>
<reference evidence="5" key="1">
    <citation type="submission" date="2021-01" db="EMBL/GenBank/DDBJ databases">
        <title>YIM 132084 draft genome.</title>
        <authorList>
            <person name="An D."/>
        </authorList>
    </citation>
    <scope>NUCLEOTIDE SEQUENCE</scope>
    <source>
        <strain evidence="5">YIM 132084</strain>
    </source>
</reference>
<dbReference type="InterPro" id="IPR042099">
    <property type="entry name" value="ANL_N_sf"/>
</dbReference>
<keyword evidence="6" id="KW-1185">Reference proteome</keyword>
<dbReference type="EMBL" id="JAERWK010000014">
    <property type="protein sequence ID" value="MBM9467825.1"/>
    <property type="molecule type" value="Genomic_DNA"/>
</dbReference>
<feature type="domain" description="AMP-dependent synthetase/ligase" evidence="3">
    <location>
        <begin position="26"/>
        <end position="353"/>
    </location>
</feature>
<evidence type="ECO:0000313" key="5">
    <source>
        <dbReference type="EMBL" id="MBM9467825.1"/>
    </source>
</evidence>
<dbReference type="GO" id="GO:0031956">
    <property type="term" value="F:medium-chain fatty acid-CoA ligase activity"/>
    <property type="evidence" value="ECO:0007669"/>
    <property type="project" value="TreeGrafter"/>
</dbReference>
<dbReference type="InterPro" id="IPR000873">
    <property type="entry name" value="AMP-dep_synth/lig_dom"/>
</dbReference>
<comment type="similarity">
    <text evidence="1">Belongs to the ATP-dependent AMP-binding enzyme family.</text>
</comment>
<dbReference type="PANTHER" id="PTHR43201:SF5">
    <property type="entry name" value="MEDIUM-CHAIN ACYL-COA LIGASE ACSF2, MITOCHONDRIAL"/>
    <property type="match status" value="1"/>
</dbReference>
<accession>A0A938YHC6</accession>
<dbReference type="Proteomes" id="UP000663792">
    <property type="component" value="Unassembled WGS sequence"/>
</dbReference>
<gene>
    <name evidence="5" type="ORF">JL106_11080</name>
</gene>
<dbReference type="AlphaFoldDB" id="A0A938YHC6"/>
<dbReference type="InterPro" id="IPR045851">
    <property type="entry name" value="AMP-bd_C_sf"/>
</dbReference>
<dbReference type="PANTHER" id="PTHR43201">
    <property type="entry name" value="ACYL-COA SYNTHETASE"/>
    <property type="match status" value="1"/>
</dbReference>
<name>A0A938YHC6_9ACTN</name>
<dbReference type="Gene3D" id="3.30.300.30">
    <property type="match status" value="1"/>
</dbReference>
<sequence>MDASELAKVAATSPAEPFVRTMTRLAVNSPGSVAIVDEDGSITRHELELRSNRMARLFLQRGVEFNDYVAIALPNGIDFFVAFFAALKVGAVPMPLSYRLPAAERQAIIDLAAPALLVGVPDGEHVGCATVPAGYRPETSISDGPLPEVVSPSWKAPTSGGSTGRPKIIRAASPAVGSVAVNEAMYRFTGNDVQAVVAPLYHNSSLAMSVAGLLSGQRLVVMNKFDAAKTLEQIERHRITWLMLVPTMMHRMYRLIGAGDAHDLSSIRVLWHAASKCPEWLKEGWIRLLGPDRVLELYGGTESVALTVITGREWLEHRGSVGRPWLGDMKVLDADGRELAACEVGEIYMKGPEGFGIGYEYVGAEPRMLNGWQTLGDLGWKDEDGYLYISDRRVDMVVSGGANIYPAEVENALDQHPKVLSSVVVGLPDGDLVQRVHALVQAEAGTTAEELLDFLATRLVRYKIPRSIEFIDQPLRDDAGKVRRSQMRDEALERLKIRD</sequence>
<feature type="domain" description="AMP-binding enzyme C-terminal" evidence="4">
    <location>
        <begin position="408"/>
        <end position="473"/>
    </location>
</feature>
<dbReference type="InterPro" id="IPR025110">
    <property type="entry name" value="AMP-bd_C"/>
</dbReference>
<evidence type="ECO:0000259" key="4">
    <source>
        <dbReference type="Pfam" id="PF13193"/>
    </source>
</evidence>
<keyword evidence="2" id="KW-0436">Ligase</keyword>
<dbReference type="Gene3D" id="3.40.50.12780">
    <property type="entry name" value="N-terminal domain of ligase-like"/>
    <property type="match status" value="1"/>
</dbReference>
<organism evidence="5 6">
    <name type="scientific">Nakamurella leprariae</name>
    <dbReference type="NCBI Taxonomy" id="2803911"/>
    <lineage>
        <taxon>Bacteria</taxon>
        <taxon>Bacillati</taxon>
        <taxon>Actinomycetota</taxon>
        <taxon>Actinomycetes</taxon>
        <taxon>Nakamurellales</taxon>
        <taxon>Nakamurellaceae</taxon>
        <taxon>Nakamurella</taxon>
    </lineage>
</organism>
<dbReference type="GO" id="GO:0006631">
    <property type="term" value="P:fatty acid metabolic process"/>
    <property type="evidence" value="ECO:0007669"/>
    <property type="project" value="TreeGrafter"/>
</dbReference>
<dbReference type="SUPFAM" id="SSF56801">
    <property type="entry name" value="Acetyl-CoA synthetase-like"/>
    <property type="match status" value="1"/>
</dbReference>
<evidence type="ECO:0000313" key="6">
    <source>
        <dbReference type="Proteomes" id="UP000663792"/>
    </source>
</evidence>
<evidence type="ECO:0000259" key="3">
    <source>
        <dbReference type="Pfam" id="PF00501"/>
    </source>
</evidence>